<comment type="caution">
    <text evidence="2">The sequence shown here is derived from an EMBL/GenBank/DDBJ whole genome shotgun (WGS) entry which is preliminary data.</text>
</comment>
<dbReference type="AlphaFoldDB" id="A0A314YJQ3"/>
<evidence type="ECO:0000313" key="2">
    <source>
        <dbReference type="EMBL" id="PQQ06370.1"/>
    </source>
</evidence>
<sequence length="64" mass="6734">MGKGIDTSKGACTDSGYLGGCERLSHGAPSTESGHLSTEHPVSQTSDYNSVDIKVPRREDIIGK</sequence>
<dbReference type="OrthoDB" id="10357555at2759"/>
<organism evidence="2 3">
    <name type="scientific">Prunus yedoensis var. nudiflora</name>
    <dbReference type="NCBI Taxonomy" id="2094558"/>
    <lineage>
        <taxon>Eukaryota</taxon>
        <taxon>Viridiplantae</taxon>
        <taxon>Streptophyta</taxon>
        <taxon>Embryophyta</taxon>
        <taxon>Tracheophyta</taxon>
        <taxon>Spermatophyta</taxon>
        <taxon>Magnoliopsida</taxon>
        <taxon>eudicotyledons</taxon>
        <taxon>Gunneridae</taxon>
        <taxon>Pentapetalae</taxon>
        <taxon>rosids</taxon>
        <taxon>fabids</taxon>
        <taxon>Rosales</taxon>
        <taxon>Rosaceae</taxon>
        <taxon>Amygdaloideae</taxon>
        <taxon>Amygdaleae</taxon>
        <taxon>Prunus</taxon>
    </lineage>
</organism>
<proteinExistence type="predicted"/>
<keyword evidence="3" id="KW-1185">Reference proteome</keyword>
<feature type="compositionally biased region" description="Basic and acidic residues" evidence="1">
    <location>
        <begin position="54"/>
        <end position="64"/>
    </location>
</feature>
<feature type="region of interest" description="Disordered" evidence="1">
    <location>
        <begin position="23"/>
        <end position="64"/>
    </location>
</feature>
<reference evidence="2 3" key="1">
    <citation type="submission" date="2018-02" db="EMBL/GenBank/DDBJ databases">
        <title>Draft genome of wild Prunus yedoensis var. nudiflora.</title>
        <authorList>
            <person name="Baek S."/>
            <person name="Kim J.-H."/>
            <person name="Choi K."/>
            <person name="Kim G.-B."/>
            <person name="Cho A."/>
            <person name="Jang H."/>
            <person name="Shin C.-H."/>
            <person name="Yu H.-J."/>
            <person name="Mun J.-H."/>
        </authorList>
    </citation>
    <scope>NUCLEOTIDE SEQUENCE [LARGE SCALE GENOMIC DNA]</scope>
    <source>
        <strain evidence="3">cv. Jeju island</strain>
        <tissue evidence="2">Leaf</tissue>
    </source>
</reference>
<gene>
    <name evidence="2" type="ORF">Pyn_25769</name>
</gene>
<protein>
    <submittedName>
        <fullName evidence="2">Protein FAR1-RELATED SEQUENCE 5-like</fullName>
    </submittedName>
</protein>
<dbReference type="Proteomes" id="UP000250321">
    <property type="component" value="Unassembled WGS sequence"/>
</dbReference>
<evidence type="ECO:0000313" key="3">
    <source>
        <dbReference type="Proteomes" id="UP000250321"/>
    </source>
</evidence>
<dbReference type="EMBL" id="PJQY01000972">
    <property type="protein sequence ID" value="PQQ06370.1"/>
    <property type="molecule type" value="Genomic_DNA"/>
</dbReference>
<name>A0A314YJQ3_PRUYE</name>
<feature type="compositionally biased region" description="Polar residues" evidence="1">
    <location>
        <begin position="28"/>
        <end position="49"/>
    </location>
</feature>
<evidence type="ECO:0000256" key="1">
    <source>
        <dbReference type="SAM" id="MobiDB-lite"/>
    </source>
</evidence>
<accession>A0A314YJQ3</accession>